<dbReference type="PANTHER" id="PTHR43280">
    <property type="entry name" value="ARAC-FAMILY TRANSCRIPTIONAL REGULATOR"/>
    <property type="match status" value="1"/>
</dbReference>
<evidence type="ECO:0000259" key="6">
    <source>
        <dbReference type="PROSITE" id="PS50110"/>
    </source>
</evidence>
<dbReference type="InterPro" id="IPR001789">
    <property type="entry name" value="Sig_transdc_resp-reg_receiver"/>
</dbReference>
<dbReference type="Gene3D" id="1.10.10.60">
    <property type="entry name" value="Homeodomain-like"/>
    <property type="match status" value="2"/>
</dbReference>
<dbReference type="SMART" id="SM00342">
    <property type="entry name" value="HTH_ARAC"/>
    <property type="match status" value="1"/>
</dbReference>
<feature type="domain" description="HTH araC/xylS-type" evidence="5">
    <location>
        <begin position="432"/>
        <end position="534"/>
    </location>
</feature>
<feature type="domain" description="Response regulatory" evidence="6">
    <location>
        <begin position="2"/>
        <end position="119"/>
    </location>
</feature>
<dbReference type="InterPro" id="IPR018060">
    <property type="entry name" value="HTH_AraC"/>
</dbReference>
<dbReference type="EMBL" id="JBHTKX010000003">
    <property type="protein sequence ID" value="MFD1130450.1"/>
    <property type="molecule type" value="Genomic_DNA"/>
</dbReference>
<dbReference type="Pfam" id="PF12833">
    <property type="entry name" value="HTH_18"/>
    <property type="match status" value="1"/>
</dbReference>
<dbReference type="SUPFAM" id="SSF52172">
    <property type="entry name" value="CheY-like"/>
    <property type="match status" value="1"/>
</dbReference>
<evidence type="ECO:0000259" key="5">
    <source>
        <dbReference type="PROSITE" id="PS01124"/>
    </source>
</evidence>
<evidence type="ECO:0000256" key="1">
    <source>
        <dbReference type="ARBA" id="ARBA00023015"/>
    </source>
</evidence>
<evidence type="ECO:0000313" key="7">
    <source>
        <dbReference type="EMBL" id="MFD1130450.1"/>
    </source>
</evidence>
<accession>A0ABW3PX14</accession>
<feature type="modified residue" description="4-aspartylphosphate" evidence="4">
    <location>
        <position position="54"/>
    </location>
</feature>
<dbReference type="Gene3D" id="3.40.50.2300">
    <property type="match status" value="1"/>
</dbReference>
<dbReference type="InterPro" id="IPR020449">
    <property type="entry name" value="Tscrpt_reg_AraC-type_HTH"/>
</dbReference>
<keyword evidence="4" id="KW-0597">Phosphoprotein</keyword>
<dbReference type="InterPro" id="IPR009057">
    <property type="entry name" value="Homeodomain-like_sf"/>
</dbReference>
<dbReference type="Pfam" id="PF00072">
    <property type="entry name" value="Response_reg"/>
    <property type="match status" value="1"/>
</dbReference>
<protein>
    <submittedName>
        <fullName evidence="7">Response regulator</fullName>
    </submittedName>
</protein>
<dbReference type="InterPro" id="IPR011006">
    <property type="entry name" value="CheY-like_superfamily"/>
</dbReference>
<dbReference type="SUPFAM" id="SSF46689">
    <property type="entry name" value="Homeodomain-like"/>
    <property type="match status" value="2"/>
</dbReference>
<keyword evidence="8" id="KW-1185">Reference proteome</keyword>
<dbReference type="SMART" id="SM00448">
    <property type="entry name" value="REC"/>
    <property type="match status" value="1"/>
</dbReference>
<dbReference type="PRINTS" id="PR00032">
    <property type="entry name" value="HTHARAC"/>
</dbReference>
<keyword evidence="1" id="KW-0805">Transcription regulation</keyword>
<keyword evidence="2" id="KW-0238">DNA-binding</keyword>
<dbReference type="Proteomes" id="UP001597169">
    <property type="component" value="Unassembled WGS sequence"/>
</dbReference>
<dbReference type="PROSITE" id="PS01124">
    <property type="entry name" value="HTH_ARAC_FAMILY_2"/>
    <property type="match status" value="1"/>
</dbReference>
<organism evidence="7 8">
    <name type="scientific">Paenibacillus provencensis</name>
    <dbReference type="NCBI Taxonomy" id="441151"/>
    <lineage>
        <taxon>Bacteria</taxon>
        <taxon>Bacillati</taxon>
        <taxon>Bacillota</taxon>
        <taxon>Bacilli</taxon>
        <taxon>Bacillales</taxon>
        <taxon>Paenibacillaceae</taxon>
        <taxon>Paenibacillus</taxon>
    </lineage>
</organism>
<evidence type="ECO:0000256" key="4">
    <source>
        <dbReference type="PROSITE-ProRule" id="PRU00169"/>
    </source>
</evidence>
<comment type="caution">
    <text evidence="7">The sequence shown here is derived from an EMBL/GenBank/DDBJ whole genome shotgun (WGS) entry which is preliminary data.</text>
</comment>
<dbReference type="RefSeq" id="WP_251583823.1">
    <property type="nucleotide sequence ID" value="NZ_JBHTKX010000003.1"/>
</dbReference>
<gene>
    <name evidence="7" type="ORF">ACFQ3J_20080</name>
</gene>
<name>A0ABW3PX14_9BACL</name>
<dbReference type="PANTHER" id="PTHR43280:SF28">
    <property type="entry name" value="HTH-TYPE TRANSCRIPTIONAL ACTIVATOR RHAS"/>
    <property type="match status" value="1"/>
</dbReference>
<reference evidence="8" key="1">
    <citation type="journal article" date="2019" name="Int. J. Syst. Evol. Microbiol.">
        <title>The Global Catalogue of Microorganisms (GCM) 10K type strain sequencing project: providing services to taxonomists for standard genome sequencing and annotation.</title>
        <authorList>
            <consortium name="The Broad Institute Genomics Platform"/>
            <consortium name="The Broad Institute Genome Sequencing Center for Infectious Disease"/>
            <person name="Wu L."/>
            <person name="Ma J."/>
        </authorList>
    </citation>
    <scope>NUCLEOTIDE SEQUENCE [LARGE SCALE GENOMIC DNA]</scope>
    <source>
        <strain evidence="8">CCUG 53519</strain>
    </source>
</reference>
<dbReference type="PROSITE" id="PS50110">
    <property type="entry name" value="RESPONSE_REGULATORY"/>
    <property type="match status" value="1"/>
</dbReference>
<evidence type="ECO:0000256" key="3">
    <source>
        <dbReference type="ARBA" id="ARBA00023163"/>
    </source>
</evidence>
<dbReference type="CDD" id="cd17536">
    <property type="entry name" value="REC_YesN-like"/>
    <property type="match status" value="1"/>
</dbReference>
<sequence length="542" mass="62598">MNVLLVDDDYFVVAALEQKIDWSALSIDQVYTAYNIAQAREIFVQHDIEIMICDIEMPQGSGLELLAWIREENYAVQTIFLTNYADFNYAQKAIELQSFDYFLKPIAFDKLTLILSKAIYKVREQRRNEAAIKEGLLWQKNQRKMVEHFWRQLSTEKKNAPSTASLAEAIIEQNLPYQLSDLFLPLLISIYAYDQSLGKEDKDLFNYALHNVLTELFHHPSFAVESMIEVKDNHYFVILRWTSAEEAALIESASASFIQKANRFLKSDASCCIGITSSLSQLYQGIQNLLRMNEEIIKHRNQTLYLEQYPQTEAIKAVVYAAPDLSHLEEWLSKDDPASFLNEAKRCLYDLIAHGQDQILNASVLRLFRLDMIQIVYSYLKSKEIQAHKLYTGKLHDQLYAASLYSIEDMEKYIEYLVKTAAEYRRYAAQQDSVVEEIKQHIHKHCGDELTRNSLGEMVYLNPDYLARIFKKETGISLGAYIIQARIRSARQLLESTSLSVYSIAGKVGYANYPYFSKLFKQDVGCTPTEYRKLRQEAATSM</sequence>
<evidence type="ECO:0000313" key="8">
    <source>
        <dbReference type="Proteomes" id="UP001597169"/>
    </source>
</evidence>
<evidence type="ECO:0000256" key="2">
    <source>
        <dbReference type="ARBA" id="ARBA00023125"/>
    </source>
</evidence>
<proteinExistence type="predicted"/>
<keyword evidence="3" id="KW-0804">Transcription</keyword>